<dbReference type="InterPro" id="IPR007159">
    <property type="entry name" value="SpoVT-AbrB_dom"/>
</dbReference>
<name>A0AA96ZY51_9EURY</name>
<dbReference type="GO" id="GO:0030643">
    <property type="term" value="P:intracellular phosphate ion homeostasis"/>
    <property type="evidence" value="ECO:0007669"/>
    <property type="project" value="InterPro"/>
</dbReference>
<dbReference type="Pfam" id="PF01895">
    <property type="entry name" value="PhoU"/>
    <property type="match status" value="2"/>
</dbReference>
<proteinExistence type="predicted"/>
<protein>
    <recommendedName>
        <fullName evidence="1">SpoVT-AbrB domain-containing protein</fullName>
    </recommendedName>
</protein>
<accession>A0AA96ZY51</accession>
<gene>
    <name evidence="2" type="ORF">MmiEs2_06640</name>
</gene>
<evidence type="ECO:0000259" key="1">
    <source>
        <dbReference type="SMART" id="SM00966"/>
    </source>
</evidence>
<dbReference type="InterPro" id="IPR028366">
    <property type="entry name" value="PhoU"/>
</dbReference>
<dbReference type="PANTHER" id="PTHR42930">
    <property type="entry name" value="PHOSPHATE-SPECIFIC TRANSPORT SYSTEM ACCESSORY PROTEIN PHOU"/>
    <property type="match status" value="1"/>
</dbReference>
<dbReference type="InterPro" id="IPR038078">
    <property type="entry name" value="PhoU-like_sf"/>
</dbReference>
<feature type="domain" description="SpoVT-AbrB" evidence="1">
    <location>
        <begin position="8"/>
        <end position="54"/>
    </location>
</feature>
<dbReference type="AlphaFoldDB" id="A0AA96ZY51"/>
<dbReference type="GO" id="GO:0003677">
    <property type="term" value="F:DNA binding"/>
    <property type="evidence" value="ECO:0007669"/>
    <property type="project" value="InterPro"/>
</dbReference>
<dbReference type="PANTHER" id="PTHR42930:SF6">
    <property type="entry name" value="PHOSPHATE REGULATORY PROTEIN-LIKE PROTEIN"/>
    <property type="match status" value="1"/>
</dbReference>
<dbReference type="Gene3D" id="1.20.58.220">
    <property type="entry name" value="Phosphate transport system protein phou homolog 2, domain 2"/>
    <property type="match status" value="2"/>
</dbReference>
<dbReference type="GO" id="GO:0045936">
    <property type="term" value="P:negative regulation of phosphate metabolic process"/>
    <property type="evidence" value="ECO:0007669"/>
    <property type="project" value="InterPro"/>
</dbReference>
<evidence type="ECO:0000313" key="3">
    <source>
        <dbReference type="Proteomes" id="UP001302662"/>
    </source>
</evidence>
<dbReference type="SUPFAM" id="SSF109755">
    <property type="entry name" value="PhoU-like"/>
    <property type="match status" value="1"/>
</dbReference>
<dbReference type="EMBL" id="CP131062">
    <property type="protein sequence ID" value="WNY28476.1"/>
    <property type="molecule type" value="Genomic_DNA"/>
</dbReference>
<dbReference type="RefSeq" id="WP_316560015.1">
    <property type="nucleotide sequence ID" value="NZ_CP131062.1"/>
</dbReference>
<dbReference type="Proteomes" id="UP001302662">
    <property type="component" value="Chromosome"/>
</dbReference>
<dbReference type="SMART" id="SM00966">
    <property type="entry name" value="SpoVT_AbrB"/>
    <property type="match status" value="1"/>
</dbReference>
<keyword evidence="3" id="KW-1185">Reference proteome</keyword>
<dbReference type="KEGG" id="mees:MmiEs2_06640"/>
<organism evidence="2 3">
    <name type="scientific">Methanimicrococcus stummii</name>
    <dbReference type="NCBI Taxonomy" id="3028294"/>
    <lineage>
        <taxon>Archaea</taxon>
        <taxon>Methanobacteriati</taxon>
        <taxon>Methanobacteriota</taxon>
        <taxon>Stenosarchaea group</taxon>
        <taxon>Methanomicrobia</taxon>
        <taxon>Methanosarcinales</taxon>
        <taxon>Methanosarcinaceae</taxon>
        <taxon>Methanimicrococcus</taxon>
    </lineage>
</organism>
<evidence type="ECO:0000313" key="2">
    <source>
        <dbReference type="EMBL" id="WNY28476.1"/>
    </source>
</evidence>
<dbReference type="Pfam" id="PF04014">
    <property type="entry name" value="MazE_antitoxin"/>
    <property type="match status" value="1"/>
</dbReference>
<dbReference type="GeneID" id="85197118"/>
<reference evidence="2 3" key="1">
    <citation type="submission" date="2023-07" db="EMBL/GenBank/DDBJ databases">
        <title>Closed genome sequence of Methanimicrococcus sp. Es2.</title>
        <authorList>
            <person name="Protasov E."/>
            <person name="Platt K."/>
            <person name="Reeh H."/>
            <person name="Poehlein A."/>
            <person name="Daniel R."/>
            <person name="Brune A."/>
        </authorList>
    </citation>
    <scope>NUCLEOTIDE SEQUENCE [LARGE SCALE GENOMIC DNA]</scope>
    <source>
        <strain evidence="2 3">Es2</strain>
    </source>
</reference>
<dbReference type="InterPro" id="IPR026022">
    <property type="entry name" value="PhoU_dom"/>
</dbReference>
<sequence>METRKVQQTGGSTYIISLPKQWAEKVGITPGARVGVQPQPNGKLLISPVIDSKPLRKKTIDITNVNENGLERAFIATYLAGYDIIEFTSPKITADQKKTLRAVCHKLIGPEIIEESSNFVIIQDILSPNELSIKKAVQRMALITTSMFNDSILAVTNCDLDLATDVMERDNEVDRLYMVISKQFKSILCGTGFVDTAEASIEEYHNYRMAAAPIERIADHSHRIAQIVILFHPELDDKRVAEIRKMAEFAADTFKKAVESLVTLNPRLANQVIESKADMDTFITHFNRSYFDKTTDLSFGTMIGIRTVIDSIGRIVDYAANVGEVAIDAAIDSPDTKW</sequence>